<protein>
    <recommendedName>
        <fullName evidence="3">Nucleic acid-binding protein</fullName>
    </recommendedName>
</protein>
<accession>A0A9W9AS60</accession>
<evidence type="ECO:0008006" key="3">
    <source>
        <dbReference type="Google" id="ProtNLM"/>
    </source>
</evidence>
<comment type="caution">
    <text evidence="1">The sequence shown here is derived from an EMBL/GenBank/DDBJ whole genome shotgun (WGS) entry which is preliminary data.</text>
</comment>
<reference evidence="1" key="1">
    <citation type="submission" date="2022-08" db="EMBL/GenBank/DDBJ databases">
        <title>A Global Phylogenomic Analysis of the Shiitake Genus Lentinula.</title>
        <authorList>
            <consortium name="DOE Joint Genome Institute"/>
            <person name="Sierra-Patev S."/>
            <person name="Min B."/>
            <person name="Naranjo-Ortiz M."/>
            <person name="Looney B."/>
            <person name="Konkel Z."/>
            <person name="Slot J.C."/>
            <person name="Sakamoto Y."/>
            <person name="Steenwyk J.L."/>
            <person name="Rokas A."/>
            <person name="Carro J."/>
            <person name="Camarero S."/>
            <person name="Ferreira P."/>
            <person name="Molpeceres G."/>
            <person name="Ruiz-Duenas F.J."/>
            <person name="Serrano A."/>
            <person name="Henrissat B."/>
            <person name="Drula E."/>
            <person name="Hughes K.W."/>
            <person name="Mata J.L."/>
            <person name="Ishikawa N.K."/>
            <person name="Vargas-Isla R."/>
            <person name="Ushijima S."/>
            <person name="Smith C.A."/>
            <person name="Ahrendt S."/>
            <person name="Andreopoulos W."/>
            <person name="He G."/>
            <person name="Labutti K."/>
            <person name="Lipzen A."/>
            <person name="Ng V."/>
            <person name="Riley R."/>
            <person name="Sandor L."/>
            <person name="Barry K."/>
            <person name="Martinez A.T."/>
            <person name="Xiao Y."/>
            <person name="Gibbons J.G."/>
            <person name="Terashima K."/>
            <person name="Grigoriev I.V."/>
            <person name="Hibbett D.S."/>
        </authorList>
    </citation>
    <scope>NUCLEOTIDE SEQUENCE</scope>
    <source>
        <strain evidence="1">JLM2183</strain>
    </source>
</reference>
<dbReference type="SUPFAM" id="SSF50249">
    <property type="entry name" value="Nucleic acid-binding proteins"/>
    <property type="match status" value="1"/>
</dbReference>
<proteinExistence type="predicted"/>
<dbReference type="AlphaFoldDB" id="A0A9W9AS60"/>
<dbReference type="OrthoDB" id="2900838at2759"/>
<gene>
    <name evidence="1" type="ORF">J3R30DRAFT_861138</name>
</gene>
<sequence>MNSDCKDRWSEHLEQEVSHSIRHVSIRQLLKADFPYVKSLFKMNGKHIKRVVVVGNVLLKTVVPNQIAYKLDDGSGIIMARFWRDPTQAQKDSVSYDNELRFVRAIGELNEFQTTARGTKTRSLLLQSLDYIEDPHEIFYHITYIIVDTQTALHGQSSIASAKSNLSAIGSDLEVLPLRPQVTSDSIEDEEFKKALADLSR</sequence>
<organism evidence="1 2">
    <name type="scientific">Lentinula aciculospora</name>
    <dbReference type="NCBI Taxonomy" id="153920"/>
    <lineage>
        <taxon>Eukaryota</taxon>
        <taxon>Fungi</taxon>
        <taxon>Dikarya</taxon>
        <taxon>Basidiomycota</taxon>
        <taxon>Agaricomycotina</taxon>
        <taxon>Agaricomycetes</taxon>
        <taxon>Agaricomycetidae</taxon>
        <taxon>Agaricales</taxon>
        <taxon>Marasmiineae</taxon>
        <taxon>Omphalotaceae</taxon>
        <taxon>Lentinula</taxon>
    </lineage>
</organism>
<dbReference type="Proteomes" id="UP001150266">
    <property type="component" value="Unassembled WGS sequence"/>
</dbReference>
<dbReference type="InterPro" id="IPR012340">
    <property type="entry name" value="NA-bd_OB-fold"/>
</dbReference>
<evidence type="ECO:0000313" key="1">
    <source>
        <dbReference type="EMBL" id="KAJ4487876.1"/>
    </source>
</evidence>
<keyword evidence="2" id="KW-1185">Reference proteome</keyword>
<dbReference type="Gene3D" id="2.40.50.140">
    <property type="entry name" value="Nucleic acid-binding proteins"/>
    <property type="match status" value="1"/>
</dbReference>
<name>A0A9W9AS60_9AGAR</name>
<dbReference type="EMBL" id="JAOTPV010000002">
    <property type="protein sequence ID" value="KAJ4487876.1"/>
    <property type="molecule type" value="Genomic_DNA"/>
</dbReference>
<evidence type="ECO:0000313" key="2">
    <source>
        <dbReference type="Proteomes" id="UP001150266"/>
    </source>
</evidence>